<dbReference type="RefSeq" id="WP_200255431.1">
    <property type="nucleotide sequence ID" value="NZ_JAENIQ020000002.1"/>
</dbReference>
<sequence>MSHTRDTPDSPARLVGVYNADGGIIGELTYVLGKIRGVTHCGLCDITHGRSPFPRRDWTDALGSLPLPMETVHLNEMDTPTARAAGGTSPVVVYLDGENDRILMDPVDLDACGGRVDDFLALVTTRLAEIP</sequence>
<keyword evidence="4" id="KW-1185">Reference proteome</keyword>
<evidence type="ECO:0000313" key="1">
    <source>
        <dbReference type="EMBL" id="MCX7443981.1"/>
    </source>
</evidence>
<name>A0A9Q4C5U6_9CORY</name>
<organism evidence="2 3">
    <name type="scientific">Corynebacterium pygosceleis</name>
    <dbReference type="NCBI Taxonomy" id="2800406"/>
    <lineage>
        <taxon>Bacteria</taxon>
        <taxon>Bacillati</taxon>
        <taxon>Actinomycetota</taxon>
        <taxon>Actinomycetes</taxon>
        <taxon>Mycobacteriales</taxon>
        <taxon>Corynebacteriaceae</taxon>
        <taxon>Corynebacterium</taxon>
    </lineage>
</organism>
<dbReference type="Proteomes" id="UP001071478">
    <property type="component" value="Unassembled WGS sequence"/>
</dbReference>
<gene>
    <name evidence="1" type="ORF">OS125_01810</name>
    <name evidence="2" type="ORF">OS129_01435</name>
</gene>
<dbReference type="AlphaFoldDB" id="A0A9Q4C5U6"/>
<reference evidence="2" key="1">
    <citation type="submission" date="2022-11" db="EMBL/GenBank/DDBJ databases">
        <title>Corynebacterium sp. isolated from Penguins.</title>
        <authorList>
            <person name="Sedlar K."/>
            <person name="Svec P."/>
        </authorList>
    </citation>
    <scope>NUCLEOTIDE SEQUENCE</scope>
    <source>
        <strain evidence="1">P7003</strain>
        <strain evidence="2">P7374</strain>
    </source>
</reference>
<comment type="caution">
    <text evidence="2">The sequence shown here is derived from an EMBL/GenBank/DDBJ whole genome shotgun (WGS) entry which is preliminary data.</text>
</comment>
<dbReference type="EMBL" id="JAPMKV010000001">
    <property type="protein sequence ID" value="MCX7443981.1"/>
    <property type="molecule type" value="Genomic_DNA"/>
</dbReference>
<evidence type="ECO:0000313" key="2">
    <source>
        <dbReference type="EMBL" id="MCX7467546.1"/>
    </source>
</evidence>
<proteinExistence type="predicted"/>
<accession>A0A9Q4C5U6</accession>
<protein>
    <submittedName>
        <fullName evidence="2">Uncharacterized protein</fullName>
    </submittedName>
</protein>
<evidence type="ECO:0000313" key="3">
    <source>
        <dbReference type="Proteomes" id="UP001071478"/>
    </source>
</evidence>
<evidence type="ECO:0000313" key="4">
    <source>
        <dbReference type="Proteomes" id="UP001081709"/>
    </source>
</evidence>
<dbReference type="EMBL" id="JAPMKU010000001">
    <property type="protein sequence ID" value="MCX7467546.1"/>
    <property type="molecule type" value="Genomic_DNA"/>
</dbReference>
<dbReference type="Proteomes" id="UP001081709">
    <property type="component" value="Unassembled WGS sequence"/>
</dbReference>